<dbReference type="RefSeq" id="WP_253888050.1">
    <property type="nucleotide sequence ID" value="NZ_BAAAVB010000014.1"/>
</dbReference>
<dbReference type="PANTHER" id="PTHR35526">
    <property type="entry name" value="ANTI-SIGMA-F FACTOR RSBW-RELATED"/>
    <property type="match status" value="1"/>
</dbReference>
<dbReference type="InterPro" id="IPR002645">
    <property type="entry name" value="STAS_dom"/>
</dbReference>
<dbReference type="SUPFAM" id="SSF52091">
    <property type="entry name" value="SpoIIaa-like"/>
    <property type="match status" value="1"/>
</dbReference>
<dbReference type="PANTHER" id="PTHR35526:SF3">
    <property type="entry name" value="ANTI-SIGMA-F FACTOR RSBW"/>
    <property type="match status" value="1"/>
</dbReference>
<evidence type="ECO:0000313" key="2">
    <source>
        <dbReference type="EMBL" id="MCP2271100.1"/>
    </source>
</evidence>
<sequence length="246" mass="26096">MGRGTLTLIEFAAEGATVVVAGGVLDHTTYGRLRTHLLKCAAEAPSALVVDVSALSVPNPTVLAVFVAVDTQMSHWPGVPVSVVSPPHEDSPVPPDSPIRRFVPVYPTVAVALAAAATPIRRVVSSELPNNNTAMPLGRALVREFCADWGADWGEESALLIATELVQNTIQHTLSAPKLRLELRRGLFTIAVHDDHPRCPPTSPPPRPGIGVHGLEIIAQLCHTWGATPTPSGGKVVWATLREKNA</sequence>
<proteinExistence type="predicted"/>
<dbReference type="PROSITE" id="PS50801">
    <property type="entry name" value="STAS"/>
    <property type="match status" value="1"/>
</dbReference>
<dbReference type="InterPro" id="IPR036513">
    <property type="entry name" value="STAS_dom_sf"/>
</dbReference>
<comment type="caution">
    <text evidence="2">The sequence shown here is derived from an EMBL/GenBank/DDBJ whole genome shotgun (WGS) entry which is preliminary data.</text>
</comment>
<dbReference type="SUPFAM" id="SSF55874">
    <property type="entry name" value="ATPase domain of HSP90 chaperone/DNA topoisomerase II/histidine kinase"/>
    <property type="match status" value="1"/>
</dbReference>
<reference evidence="2 3" key="1">
    <citation type="submission" date="2022-06" db="EMBL/GenBank/DDBJ databases">
        <title>Genomic Encyclopedia of Archaeal and Bacterial Type Strains, Phase II (KMG-II): from individual species to whole genera.</title>
        <authorList>
            <person name="Goeker M."/>
        </authorList>
    </citation>
    <scope>NUCLEOTIDE SEQUENCE [LARGE SCALE GENOMIC DNA]</scope>
    <source>
        <strain evidence="2 3">DSM 44255</strain>
    </source>
</reference>
<protein>
    <recommendedName>
        <fullName evidence="1">STAS domain-containing protein</fullName>
    </recommendedName>
</protein>
<organism evidence="2 3">
    <name type="scientific">Actinokineospora diospyrosa</name>
    <dbReference type="NCBI Taxonomy" id="103728"/>
    <lineage>
        <taxon>Bacteria</taxon>
        <taxon>Bacillati</taxon>
        <taxon>Actinomycetota</taxon>
        <taxon>Actinomycetes</taxon>
        <taxon>Pseudonocardiales</taxon>
        <taxon>Pseudonocardiaceae</taxon>
        <taxon>Actinokineospora</taxon>
    </lineage>
</organism>
<dbReference type="EMBL" id="JAMTCO010000008">
    <property type="protein sequence ID" value="MCP2271100.1"/>
    <property type="molecule type" value="Genomic_DNA"/>
</dbReference>
<dbReference type="CDD" id="cd16936">
    <property type="entry name" value="HATPase_RsbW-like"/>
    <property type="match status" value="1"/>
</dbReference>
<dbReference type="InterPro" id="IPR036890">
    <property type="entry name" value="HATPase_C_sf"/>
</dbReference>
<evidence type="ECO:0000259" key="1">
    <source>
        <dbReference type="PROSITE" id="PS50801"/>
    </source>
</evidence>
<dbReference type="Gene3D" id="3.30.565.10">
    <property type="entry name" value="Histidine kinase-like ATPase, C-terminal domain"/>
    <property type="match status" value="1"/>
</dbReference>
<evidence type="ECO:0000313" key="3">
    <source>
        <dbReference type="Proteomes" id="UP001205185"/>
    </source>
</evidence>
<dbReference type="Proteomes" id="UP001205185">
    <property type="component" value="Unassembled WGS sequence"/>
</dbReference>
<gene>
    <name evidence="2" type="ORF">LV75_003612</name>
</gene>
<feature type="domain" description="STAS" evidence="1">
    <location>
        <begin position="14"/>
        <end position="116"/>
    </location>
</feature>
<accession>A0ABT1IEQ9</accession>
<dbReference type="Gene3D" id="3.30.750.24">
    <property type="entry name" value="STAS domain"/>
    <property type="match status" value="1"/>
</dbReference>
<name>A0ABT1IEQ9_9PSEU</name>
<dbReference type="InterPro" id="IPR050267">
    <property type="entry name" value="Anti-sigma-factor_SerPK"/>
</dbReference>
<keyword evidence="3" id="KW-1185">Reference proteome</keyword>